<dbReference type="FunFam" id="3.30.710.10:FF:000159">
    <property type="entry name" value="Speckle-type POZ protein B"/>
    <property type="match status" value="1"/>
</dbReference>
<dbReference type="PANTHER" id="PTHR24413">
    <property type="entry name" value="SPECKLE-TYPE POZ PROTEIN"/>
    <property type="match status" value="1"/>
</dbReference>
<protein>
    <recommendedName>
        <fullName evidence="1">BTB domain-containing protein</fullName>
    </recommendedName>
</protein>
<gene>
    <name evidence="2" type="ORF">DGAL_LOCUS10039</name>
</gene>
<dbReference type="OrthoDB" id="6336259at2759"/>
<accession>A0A8J2RP78</accession>
<keyword evidence="3" id="KW-1185">Reference proteome</keyword>
<dbReference type="InterPro" id="IPR000210">
    <property type="entry name" value="BTB/POZ_dom"/>
</dbReference>
<proteinExistence type="predicted"/>
<dbReference type="SUPFAM" id="SSF54695">
    <property type="entry name" value="POZ domain"/>
    <property type="match status" value="1"/>
</dbReference>
<dbReference type="Gene3D" id="3.30.710.10">
    <property type="entry name" value="Potassium Channel Kv1.1, Chain A"/>
    <property type="match status" value="1"/>
</dbReference>
<dbReference type="CDD" id="cd00121">
    <property type="entry name" value="MATH"/>
    <property type="match status" value="1"/>
</dbReference>
<dbReference type="EMBL" id="CAKKLH010000235">
    <property type="protein sequence ID" value="CAH0106876.1"/>
    <property type="molecule type" value="Genomic_DNA"/>
</dbReference>
<feature type="domain" description="BTB" evidence="1">
    <location>
        <begin position="218"/>
        <end position="285"/>
    </location>
</feature>
<sequence length="382" mass="44443">MSLRREADFMYSPLTIQCCGFAKMKRNAQSSIDESDKVKRVMTPSAVFRPLSENWCVSTSHIDRFDFEWNIQHFAHLTKDKTYYSTQFKNLKGSQNLKWRLELYIRDEEVHVSLTQSDRYWLCHVNIYRFKMAIVNQSRANAKINVQLENLVGFKISESQACSYLMSDGSFTICCEIQERIEGEIQSNGDMVASGKQVQLMPNGVDQLERLFEEMTLSDVTLNVNGRQFKAHKCILASNSQVFLAMFEHQTKENITNQVVIEDIEPEVFQELLRFIYTGRLSSPVTLDTMATRLFVAADKYLLDRLKTECEIHLLRRMSPDNCIEFLKLSISNQIHPADNLKQGAIDFFRRFPVEVMSTDGWKKTKQEHPNHPVWSFILEIM</sequence>
<dbReference type="InterPro" id="IPR011333">
    <property type="entry name" value="SKP1/BTB/POZ_sf"/>
</dbReference>
<reference evidence="2" key="1">
    <citation type="submission" date="2021-11" db="EMBL/GenBank/DDBJ databases">
        <authorList>
            <person name="Schell T."/>
        </authorList>
    </citation>
    <scope>NUCLEOTIDE SEQUENCE</scope>
    <source>
        <strain evidence="2">M5</strain>
    </source>
</reference>
<evidence type="ECO:0000313" key="2">
    <source>
        <dbReference type="EMBL" id="CAH0106876.1"/>
    </source>
</evidence>
<dbReference type="PROSITE" id="PS50097">
    <property type="entry name" value="BTB"/>
    <property type="match status" value="1"/>
</dbReference>
<dbReference type="InterPro" id="IPR002083">
    <property type="entry name" value="MATH/TRAF_dom"/>
</dbReference>
<evidence type="ECO:0000259" key="1">
    <source>
        <dbReference type="PROSITE" id="PS50097"/>
    </source>
</evidence>
<dbReference type="SUPFAM" id="SSF49599">
    <property type="entry name" value="TRAF domain-like"/>
    <property type="match status" value="1"/>
</dbReference>
<dbReference type="AlphaFoldDB" id="A0A8J2RP78"/>
<organism evidence="2 3">
    <name type="scientific">Daphnia galeata</name>
    <dbReference type="NCBI Taxonomy" id="27404"/>
    <lineage>
        <taxon>Eukaryota</taxon>
        <taxon>Metazoa</taxon>
        <taxon>Ecdysozoa</taxon>
        <taxon>Arthropoda</taxon>
        <taxon>Crustacea</taxon>
        <taxon>Branchiopoda</taxon>
        <taxon>Diplostraca</taxon>
        <taxon>Cladocera</taxon>
        <taxon>Anomopoda</taxon>
        <taxon>Daphniidae</taxon>
        <taxon>Daphnia</taxon>
    </lineage>
</organism>
<comment type="caution">
    <text evidence="2">The sequence shown here is derived from an EMBL/GenBank/DDBJ whole genome shotgun (WGS) entry which is preliminary data.</text>
</comment>
<dbReference type="Proteomes" id="UP000789390">
    <property type="component" value="Unassembled WGS sequence"/>
</dbReference>
<dbReference type="GO" id="GO:0030163">
    <property type="term" value="P:protein catabolic process"/>
    <property type="evidence" value="ECO:0007669"/>
    <property type="project" value="UniProtKB-ARBA"/>
</dbReference>
<evidence type="ECO:0000313" key="3">
    <source>
        <dbReference type="Proteomes" id="UP000789390"/>
    </source>
</evidence>
<dbReference type="Gene3D" id="1.25.40.420">
    <property type="match status" value="1"/>
</dbReference>
<dbReference type="Pfam" id="PF00651">
    <property type="entry name" value="BTB"/>
    <property type="match status" value="1"/>
</dbReference>
<name>A0A8J2RP78_9CRUS</name>
<dbReference type="SMART" id="SM00225">
    <property type="entry name" value="BTB"/>
    <property type="match status" value="1"/>
</dbReference>